<dbReference type="GO" id="GO:0043565">
    <property type="term" value="F:sequence-specific DNA binding"/>
    <property type="evidence" value="ECO:0007669"/>
    <property type="project" value="InterPro"/>
</dbReference>
<dbReference type="RefSeq" id="XP_034013039.1">
    <property type="nucleotide sequence ID" value="XM_034154733.1"/>
</dbReference>
<dbReference type="VEuPathDB" id="FungiDB:DIURU_002116"/>
<dbReference type="EMBL" id="SWFT01000065">
    <property type="protein sequence ID" value="KAA8903894.1"/>
    <property type="molecule type" value="Genomic_DNA"/>
</dbReference>
<keyword evidence="4" id="KW-1185">Reference proteome</keyword>
<dbReference type="GO" id="GO:0008270">
    <property type="term" value="F:zinc ion binding"/>
    <property type="evidence" value="ECO:0007669"/>
    <property type="project" value="UniProtKB-KW"/>
</dbReference>
<evidence type="ECO:0000313" key="3">
    <source>
        <dbReference type="EMBL" id="KAA8903894.1"/>
    </source>
</evidence>
<dbReference type="OMA" id="APRVCIS"/>
<keyword evidence="1" id="KW-0863">Zinc-finger</keyword>
<dbReference type="Proteomes" id="UP000449547">
    <property type="component" value="Unassembled WGS sequence"/>
</dbReference>
<dbReference type="SUPFAM" id="SSF57716">
    <property type="entry name" value="Glucocorticoid receptor-like (DNA-binding domain)"/>
    <property type="match status" value="1"/>
</dbReference>
<accession>A0A642UT07</accession>
<dbReference type="PROSITE" id="PS50114">
    <property type="entry name" value="GATA_ZN_FINGER_2"/>
    <property type="match status" value="1"/>
</dbReference>
<dbReference type="InterPro" id="IPR013088">
    <property type="entry name" value="Znf_NHR/GATA"/>
</dbReference>
<dbReference type="AlphaFoldDB" id="A0A642UT07"/>
<feature type="domain" description="GATA-type" evidence="2">
    <location>
        <begin position="258"/>
        <end position="295"/>
    </location>
</feature>
<keyword evidence="1" id="KW-0479">Metal-binding</keyword>
<dbReference type="InterPro" id="IPR000679">
    <property type="entry name" value="Znf_GATA"/>
</dbReference>
<dbReference type="OrthoDB" id="2162994at2759"/>
<sequence length="346" mass="38470">MSHRRRQQVRLPPIASALSSAPITPRAPIKLKPITPTVSLDYFDTYKPNDEQWRCGILDSIKGDEKPLPNRDTSVLKPKFDSRISSKLTMLHPSTSHTPYVEARKINFPYESNYTYLNGSYLKDVENFPEWREAAQSLIQLSQPQQHPVVASSQPLSATSVGASSPSMYTLTGYTHTSTSQGHSQQNYHMYSTPLASAAPAPAMAPMATASQPIVATSMTPHTNYASEVESKSHKFIPITPPTKTKPRVESTRSPPKHSLHRVCISCGSDQSPCWRPSWSIKEGQLCNSCGLRYKKTSARCLNVQCKKIPAKGEWSLMQGKGKVQFEDGIEGYSCLECGWRVEVKK</sequence>
<organism evidence="3 4">
    <name type="scientific">Diutina rugosa</name>
    <name type="common">Yeast</name>
    <name type="synonym">Candida rugosa</name>
    <dbReference type="NCBI Taxonomy" id="5481"/>
    <lineage>
        <taxon>Eukaryota</taxon>
        <taxon>Fungi</taxon>
        <taxon>Dikarya</taxon>
        <taxon>Ascomycota</taxon>
        <taxon>Saccharomycotina</taxon>
        <taxon>Pichiomycetes</taxon>
        <taxon>Debaryomycetaceae</taxon>
        <taxon>Diutina</taxon>
    </lineage>
</organism>
<gene>
    <name evidence="3" type="ORF">DIURU_002116</name>
</gene>
<dbReference type="Pfam" id="PF00320">
    <property type="entry name" value="GATA"/>
    <property type="match status" value="1"/>
</dbReference>
<dbReference type="Gene3D" id="3.30.50.10">
    <property type="entry name" value="Erythroid Transcription Factor GATA-1, subunit A"/>
    <property type="match status" value="1"/>
</dbReference>
<dbReference type="SMART" id="SM00401">
    <property type="entry name" value="ZnF_GATA"/>
    <property type="match status" value="1"/>
</dbReference>
<keyword evidence="1" id="KW-0862">Zinc</keyword>
<name>A0A642UT07_DIURU</name>
<evidence type="ECO:0000313" key="4">
    <source>
        <dbReference type="Proteomes" id="UP000449547"/>
    </source>
</evidence>
<evidence type="ECO:0000256" key="1">
    <source>
        <dbReference type="PROSITE-ProRule" id="PRU00094"/>
    </source>
</evidence>
<dbReference type="GeneID" id="54780767"/>
<reference evidence="3 4" key="1">
    <citation type="submission" date="2019-07" db="EMBL/GenBank/DDBJ databases">
        <title>Genome assembly of two rare yeast pathogens: Diutina rugosa and Trichomonascus ciferrii.</title>
        <authorList>
            <person name="Mixao V."/>
            <person name="Saus E."/>
            <person name="Hansen A."/>
            <person name="Lass-Flor C."/>
            <person name="Gabaldon T."/>
        </authorList>
    </citation>
    <scope>NUCLEOTIDE SEQUENCE [LARGE SCALE GENOMIC DNA]</scope>
    <source>
        <strain evidence="3 4">CBS 613</strain>
    </source>
</reference>
<protein>
    <recommendedName>
        <fullName evidence="2">GATA-type domain-containing protein</fullName>
    </recommendedName>
</protein>
<dbReference type="GO" id="GO:0006355">
    <property type="term" value="P:regulation of DNA-templated transcription"/>
    <property type="evidence" value="ECO:0007669"/>
    <property type="project" value="InterPro"/>
</dbReference>
<proteinExistence type="predicted"/>
<dbReference type="CDD" id="cd00202">
    <property type="entry name" value="ZnF_GATA"/>
    <property type="match status" value="1"/>
</dbReference>
<comment type="caution">
    <text evidence="3">The sequence shown here is derived from an EMBL/GenBank/DDBJ whole genome shotgun (WGS) entry which is preliminary data.</text>
</comment>
<evidence type="ECO:0000259" key="2">
    <source>
        <dbReference type="PROSITE" id="PS50114"/>
    </source>
</evidence>